<protein>
    <recommendedName>
        <fullName evidence="3">Serine aminopeptidase S33 domain-containing protein</fullName>
    </recommendedName>
</protein>
<dbReference type="PATRIC" id="fig|1217710.3.peg.2326"/>
<dbReference type="PANTHER" id="PTHR42103:SF2">
    <property type="entry name" value="AB HYDROLASE-1 DOMAIN-CONTAINING PROTEIN"/>
    <property type="match status" value="1"/>
</dbReference>
<dbReference type="InterPro" id="IPR029058">
    <property type="entry name" value="AB_hydrolase_fold"/>
</dbReference>
<accession>N8WUS3</accession>
<dbReference type="Gene3D" id="3.40.50.1820">
    <property type="entry name" value="alpha/beta hydrolase"/>
    <property type="match status" value="1"/>
</dbReference>
<dbReference type="Proteomes" id="UP000013070">
    <property type="component" value="Unassembled WGS sequence"/>
</dbReference>
<proteinExistence type="predicted"/>
<reference evidence="1 2" key="1">
    <citation type="submission" date="2013-02" db="EMBL/GenBank/DDBJ databases">
        <title>The Genome Sequence of Acinetobacter sp. NIPH 899.</title>
        <authorList>
            <consortium name="The Broad Institute Genome Sequencing Platform"/>
            <consortium name="The Broad Institute Genome Sequencing Center for Infectious Disease"/>
            <person name="Cerqueira G."/>
            <person name="Feldgarden M."/>
            <person name="Courvalin P."/>
            <person name="Perichon B."/>
            <person name="Grillot-Courvalin C."/>
            <person name="Clermont D."/>
            <person name="Rocha E."/>
            <person name="Yoon E.-J."/>
            <person name="Nemec A."/>
            <person name="Walker B."/>
            <person name="Young S.K."/>
            <person name="Zeng Q."/>
            <person name="Gargeya S."/>
            <person name="Fitzgerald M."/>
            <person name="Haas B."/>
            <person name="Abouelleil A."/>
            <person name="Alvarado L."/>
            <person name="Arachchi H.M."/>
            <person name="Berlin A.M."/>
            <person name="Chapman S.B."/>
            <person name="Dewar J."/>
            <person name="Goldberg J."/>
            <person name="Griggs A."/>
            <person name="Gujja S."/>
            <person name="Hansen M."/>
            <person name="Howarth C."/>
            <person name="Imamovic A."/>
            <person name="Larimer J."/>
            <person name="McCowan C."/>
            <person name="Murphy C."/>
            <person name="Neiman D."/>
            <person name="Pearson M."/>
            <person name="Priest M."/>
            <person name="Roberts A."/>
            <person name="Saif S."/>
            <person name="Shea T."/>
            <person name="Sisk P."/>
            <person name="Sykes S."/>
            <person name="Wortman J."/>
            <person name="Nusbaum C."/>
            <person name="Birren B."/>
        </authorList>
    </citation>
    <scope>NUCLEOTIDE SEQUENCE [LARGE SCALE GENOMIC DNA]</scope>
    <source>
        <strain evidence="1 2">NIPH 899</strain>
    </source>
</reference>
<dbReference type="PANTHER" id="PTHR42103">
    <property type="entry name" value="ALPHA/BETA-HYDROLASES SUPERFAMILY PROTEIN"/>
    <property type="match status" value="1"/>
</dbReference>
<dbReference type="HOGENOM" id="CLU_086287_1_0_6"/>
<dbReference type="eggNOG" id="COG2945">
    <property type="taxonomic scope" value="Bacteria"/>
</dbReference>
<sequence length="230" mass="25480">MFLFIIIVKIENSPAIYRFAMSEPIYLQGPAGQLEVFVDYPQGEVKGFAIVCHPHPLQGGTPQHKVPVLLAQMFLERGCVVYRPSFRGSGQSAGLHDEGFGETDDILEVIKYARRQHIDLPFFAGGFSFGAHVMAKCYAALPVELQPSKVILCGLPTATVAGLRHYVTPQIKGDILFIHGEADDVTLLSDMIEWAKPQRHLVTILPGANHFFTGYLKQLRIAMSRFLALS</sequence>
<dbReference type="SUPFAM" id="SSF53474">
    <property type="entry name" value="alpha/beta-Hydrolases"/>
    <property type="match status" value="1"/>
</dbReference>
<dbReference type="EMBL" id="APPE01000064">
    <property type="protein sequence ID" value="ENU98639.1"/>
    <property type="molecule type" value="Genomic_DNA"/>
</dbReference>
<organism evidence="1 2">
    <name type="scientific">Acinetobacter variabilis</name>
    <dbReference type="NCBI Taxonomy" id="70346"/>
    <lineage>
        <taxon>Bacteria</taxon>
        <taxon>Pseudomonadati</taxon>
        <taxon>Pseudomonadota</taxon>
        <taxon>Gammaproteobacteria</taxon>
        <taxon>Moraxellales</taxon>
        <taxon>Moraxellaceae</taxon>
        <taxon>Acinetobacter</taxon>
    </lineage>
</organism>
<gene>
    <name evidence="1" type="ORF">F969_02439</name>
</gene>
<comment type="caution">
    <text evidence="1">The sequence shown here is derived from an EMBL/GenBank/DDBJ whole genome shotgun (WGS) entry which is preliminary data.</text>
</comment>
<evidence type="ECO:0000313" key="2">
    <source>
        <dbReference type="Proteomes" id="UP000013070"/>
    </source>
</evidence>
<name>N8WUS3_9GAMM</name>
<evidence type="ECO:0008006" key="3">
    <source>
        <dbReference type="Google" id="ProtNLM"/>
    </source>
</evidence>
<keyword evidence="2" id="KW-1185">Reference proteome</keyword>
<dbReference type="AlphaFoldDB" id="N8WUS3"/>
<evidence type="ECO:0000313" key="1">
    <source>
        <dbReference type="EMBL" id="ENU98639.1"/>
    </source>
</evidence>